<reference evidence="5 6" key="1">
    <citation type="submission" date="2024-05" db="EMBL/GenBank/DDBJ databases">
        <title>Genetic variation in Jamaican populations of the coffee berry borer (Hypothenemus hampei).</title>
        <authorList>
            <person name="Errbii M."/>
            <person name="Myrie A."/>
        </authorList>
    </citation>
    <scope>NUCLEOTIDE SEQUENCE [LARGE SCALE GENOMIC DNA]</scope>
    <source>
        <strain evidence="5">JA-Hopewell-2020-01-JO</strain>
        <tissue evidence="5">Whole body</tissue>
    </source>
</reference>
<evidence type="ECO:0000256" key="1">
    <source>
        <dbReference type="PIRNR" id="PIRNR000915"/>
    </source>
</evidence>
<sequence>MKHIKDLSSSSKGEIINFINSFDYIFSDIDGVLMLATTPLPGAAGCIDKLKRLGKKVGFVTNNTISTLEEVKRKLSHFDVTDQEIVTPVLSVVAYLRKIECPKDIFCIGGHVLRDTLEKAGYNIVKIQVDELKEDMALLRDVCLEFLEQSKNVGAIVMDLDVNFHLIQAEAAILLLNRNPTMPFLVAATDDSGPLTENIEFIGNKFYVEAIERITKIPCKILAKPSIELKHYLEERFDIPQPNRVLFIGDSLTSDITFANRAGFQSLLVLTGQTKLDDLVNWQHQDENRPDYYVKSLNCFSDLLTGLNII</sequence>
<dbReference type="SUPFAM" id="SSF56784">
    <property type="entry name" value="HAD-like"/>
    <property type="match status" value="1"/>
</dbReference>
<dbReference type="PANTHER" id="PTHR19288:SF4">
    <property type="entry name" value="RE04130P-RELATED"/>
    <property type="match status" value="1"/>
</dbReference>
<dbReference type="Gene3D" id="3.40.50.1000">
    <property type="entry name" value="HAD superfamily/HAD-like"/>
    <property type="match status" value="2"/>
</dbReference>
<protein>
    <submittedName>
        <fullName evidence="5">Uncharacterized protein</fullName>
    </submittedName>
</protein>
<dbReference type="InterPro" id="IPR036412">
    <property type="entry name" value="HAD-like_sf"/>
</dbReference>
<comment type="cofactor">
    <cofactor evidence="4">
        <name>Mg(2+)</name>
        <dbReference type="ChEBI" id="CHEBI:18420"/>
    </cofactor>
    <text evidence="4">Divalent metal ions. Mg(2+) is the most effective.</text>
</comment>
<feature type="binding site" evidence="3">
    <location>
        <position position="224"/>
    </location>
    <ligand>
        <name>substrate</name>
    </ligand>
</feature>
<dbReference type="EMBL" id="JBDJPC010000003">
    <property type="protein sequence ID" value="KAL1509723.1"/>
    <property type="molecule type" value="Genomic_DNA"/>
</dbReference>
<evidence type="ECO:0000256" key="2">
    <source>
        <dbReference type="PIRSR" id="PIRSR000915-1"/>
    </source>
</evidence>
<feature type="active site" description="Nucleophile" evidence="2">
    <location>
        <position position="28"/>
    </location>
</feature>
<dbReference type="NCBIfam" id="TIGR01460">
    <property type="entry name" value="HAD-SF-IIA"/>
    <property type="match status" value="1"/>
</dbReference>
<comment type="similarity">
    <text evidence="1">Belongs to the HAD-like hydrolase superfamily.</text>
</comment>
<dbReference type="Proteomes" id="UP001566132">
    <property type="component" value="Unassembled WGS sequence"/>
</dbReference>
<evidence type="ECO:0000256" key="3">
    <source>
        <dbReference type="PIRSR" id="PIRSR000915-2"/>
    </source>
</evidence>
<feature type="active site" description="Proton donor" evidence="2">
    <location>
        <position position="30"/>
    </location>
</feature>
<organism evidence="5 6">
    <name type="scientific">Hypothenemus hampei</name>
    <name type="common">Coffee berry borer</name>
    <dbReference type="NCBI Taxonomy" id="57062"/>
    <lineage>
        <taxon>Eukaryota</taxon>
        <taxon>Metazoa</taxon>
        <taxon>Ecdysozoa</taxon>
        <taxon>Arthropoda</taxon>
        <taxon>Hexapoda</taxon>
        <taxon>Insecta</taxon>
        <taxon>Pterygota</taxon>
        <taxon>Neoptera</taxon>
        <taxon>Endopterygota</taxon>
        <taxon>Coleoptera</taxon>
        <taxon>Polyphaga</taxon>
        <taxon>Cucujiformia</taxon>
        <taxon>Curculionidae</taxon>
        <taxon>Scolytinae</taxon>
        <taxon>Hypothenemus</taxon>
    </lineage>
</organism>
<evidence type="ECO:0000256" key="4">
    <source>
        <dbReference type="PIRSR" id="PIRSR000915-3"/>
    </source>
</evidence>
<keyword evidence="4" id="KW-0479">Metal-binding</keyword>
<comment type="caution">
    <text evidence="5">The sequence shown here is derived from an EMBL/GenBank/DDBJ whole genome shotgun (WGS) entry which is preliminary data.</text>
</comment>
<keyword evidence="4" id="KW-0460">Magnesium</keyword>
<proteinExistence type="inferred from homology"/>
<dbReference type="PANTHER" id="PTHR19288">
    <property type="entry name" value="4-NITROPHENYLPHOSPHATASE-RELATED"/>
    <property type="match status" value="1"/>
</dbReference>
<evidence type="ECO:0000313" key="6">
    <source>
        <dbReference type="Proteomes" id="UP001566132"/>
    </source>
</evidence>
<dbReference type="InterPro" id="IPR023214">
    <property type="entry name" value="HAD_sf"/>
</dbReference>
<dbReference type="AlphaFoldDB" id="A0ABD1F383"/>
<feature type="binding site" evidence="4">
    <location>
        <position position="28"/>
    </location>
    <ligand>
        <name>Mg(2+)</name>
        <dbReference type="ChEBI" id="CHEBI:18420"/>
    </ligand>
</feature>
<dbReference type="Pfam" id="PF13242">
    <property type="entry name" value="Hydrolase_like"/>
    <property type="match status" value="1"/>
</dbReference>
<gene>
    <name evidence="5" type="ORF">ABEB36_004418</name>
</gene>
<dbReference type="GO" id="GO:0016787">
    <property type="term" value="F:hydrolase activity"/>
    <property type="evidence" value="ECO:0007669"/>
    <property type="project" value="UniProtKB-KW"/>
</dbReference>
<feature type="binding site" evidence="4">
    <location>
        <position position="30"/>
    </location>
    <ligand>
        <name>Mg(2+)</name>
        <dbReference type="ChEBI" id="CHEBI:18420"/>
    </ligand>
</feature>
<feature type="binding site" evidence="4">
    <location>
        <position position="250"/>
    </location>
    <ligand>
        <name>Mg(2+)</name>
        <dbReference type="ChEBI" id="CHEBI:18420"/>
    </ligand>
</feature>
<dbReference type="Pfam" id="PF13344">
    <property type="entry name" value="Hydrolase_6"/>
    <property type="match status" value="1"/>
</dbReference>
<keyword evidence="1" id="KW-0378">Hydrolase</keyword>
<dbReference type="PIRSF" id="PIRSF000915">
    <property type="entry name" value="PGP-type_phosphatase"/>
    <property type="match status" value="1"/>
</dbReference>
<name>A0ABD1F383_HYPHA</name>
<evidence type="ECO:0000313" key="5">
    <source>
        <dbReference type="EMBL" id="KAL1509723.1"/>
    </source>
</evidence>
<keyword evidence="6" id="KW-1185">Reference proteome</keyword>
<dbReference type="InterPro" id="IPR006357">
    <property type="entry name" value="HAD-SF_hydro_IIA"/>
</dbReference>
<accession>A0ABD1F383</accession>